<feature type="domain" description="CRAL-TRIO" evidence="2">
    <location>
        <begin position="115"/>
        <end position="282"/>
    </location>
</feature>
<dbReference type="Gene3D" id="3.40.525.10">
    <property type="entry name" value="CRAL-TRIO lipid binding domain"/>
    <property type="match status" value="1"/>
</dbReference>
<accession>F0YLW9</accession>
<evidence type="ECO:0000313" key="4">
    <source>
        <dbReference type="Proteomes" id="UP000002729"/>
    </source>
</evidence>
<feature type="region of interest" description="Disordered" evidence="1">
    <location>
        <begin position="16"/>
        <end position="64"/>
    </location>
</feature>
<feature type="region of interest" description="Disordered" evidence="1">
    <location>
        <begin position="433"/>
        <end position="453"/>
    </location>
</feature>
<dbReference type="InterPro" id="IPR051026">
    <property type="entry name" value="PI/PC_transfer"/>
</dbReference>
<proteinExistence type="predicted"/>
<dbReference type="KEGG" id="aaf:AURANDRAFT_67644"/>
<dbReference type="PANTHER" id="PTHR45657:SF1">
    <property type="entry name" value="CRAL-TRIO DOMAIN-CONTAINING PROTEIN YKL091C-RELATED"/>
    <property type="match status" value="1"/>
</dbReference>
<evidence type="ECO:0000313" key="3">
    <source>
        <dbReference type="EMBL" id="EGB03895.1"/>
    </source>
</evidence>
<organism evidence="4">
    <name type="scientific">Aureococcus anophagefferens</name>
    <name type="common">Harmful bloom alga</name>
    <dbReference type="NCBI Taxonomy" id="44056"/>
    <lineage>
        <taxon>Eukaryota</taxon>
        <taxon>Sar</taxon>
        <taxon>Stramenopiles</taxon>
        <taxon>Ochrophyta</taxon>
        <taxon>Pelagophyceae</taxon>
        <taxon>Pelagomonadales</taxon>
        <taxon>Pelagomonadaceae</taxon>
        <taxon>Aureococcus</taxon>
    </lineage>
</organism>
<dbReference type="OrthoDB" id="187604at2759"/>
<dbReference type="Proteomes" id="UP000002729">
    <property type="component" value="Unassembled WGS sequence"/>
</dbReference>
<dbReference type="PANTHER" id="PTHR45657">
    <property type="entry name" value="CRAL-TRIO DOMAIN-CONTAINING PROTEIN YKL091C-RELATED"/>
    <property type="match status" value="1"/>
</dbReference>
<dbReference type="eggNOG" id="KOG1471">
    <property type="taxonomic scope" value="Eukaryota"/>
</dbReference>
<dbReference type="SUPFAM" id="SSF52087">
    <property type="entry name" value="CRAL/TRIO domain"/>
    <property type="match status" value="1"/>
</dbReference>
<dbReference type="Pfam" id="PF00650">
    <property type="entry name" value="CRAL_TRIO"/>
    <property type="match status" value="1"/>
</dbReference>
<keyword evidence="4" id="KW-1185">Reference proteome</keyword>
<dbReference type="RefSeq" id="XP_009041447.1">
    <property type="nucleotide sequence ID" value="XM_009043199.1"/>
</dbReference>
<feature type="region of interest" description="Disordered" evidence="1">
    <location>
        <begin position="324"/>
        <end position="351"/>
    </location>
</feature>
<reference evidence="3 4" key="1">
    <citation type="journal article" date="2011" name="Proc. Natl. Acad. Sci. U.S.A.">
        <title>Niche of harmful alga Aureococcus anophagefferens revealed through ecogenomics.</title>
        <authorList>
            <person name="Gobler C.J."/>
            <person name="Berry D.L."/>
            <person name="Dyhrman S.T."/>
            <person name="Wilhelm S.W."/>
            <person name="Salamov A."/>
            <person name="Lobanov A.V."/>
            <person name="Zhang Y."/>
            <person name="Collier J.L."/>
            <person name="Wurch L.L."/>
            <person name="Kustka A.B."/>
            <person name="Dill B.D."/>
            <person name="Shah M."/>
            <person name="VerBerkmoes N.C."/>
            <person name="Kuo A."/>
            <person name="Terry A."/>
            <person name="Pangilinan J."/>
            <person name="Lindquist E.A."/>
            <person name="Lucas S."/>
            <person name="Paulsen I.T."/>
            <person name="Hattenrath-Lehmann T.K."/>
            <person name="Talmage S.C."/>
            <person name="Walker E.A."/>
            <person name="Koch F."/>
            <person name="Burson A.M."/>
            <person name="Marcoval M.A."/>
            <person name="Tang Y.Z."/>
            <person name="Lecleir G.R."/>
            <person name="Coyne K.J."/>
            <person name="Berg G.M."/>
            <person name="Bertrand E.M."/>
            <person name="Saito M.A."/>
            <person name="Gladyshev V.N."/>
            <person name="Grigoriev I.V."/>
        </authorList>
    </citation>
    <scope>NUCLEOTIDE SEQUENCE [LARGE SCALE GENOMIC DNA]</scope>
    <source>
        <strain evidence="4">CCMP 1984</strain>
    </source>
</reference>
<evidence type="ECO:0000256" key="1">
    <source>
        <dbReference type="SAM" id="MobiDB-lite"/>
    </source>
</evidence>
<protein>
    <recommendedName>
        <fullName evidence="2">CRAL-TRIO domain-containing protein</fullName>
    </recommendedName>
</protein>
<dbReference type="OMA" id="LAHEWIS"/>
<feature type="compositionally biased region" description="Low complexity" evidence="1">
    <location>
        <begin position="27"/>
        <end position="45"/>
    </location>
</feature>
<dbReference type="InterPro" id="IPR001251">
    <property type="entry name" value="CRAL-TRIO_dom"/>
</dbReference>
<dbReference type="CDD" id="cd00170">
    <property type="entry name" value="SEC14"/>
    <property type="match status" value="1"/>
</dbReference>
<evidence type="ECO:0000259" key="2">
    <source>
        <dbReference type="PROSITE" id="PS50191"/>
    </source>
</evidence>
<dbReference type="EMBL" id="GL833159">
    <property type="protein sequence ID" value="EGB03895.1"/>
    <property type="molecule type" value="Genomic_DNA"/>
</dbReference>
<feature type="compositionally biased region" description="Acidic residues" evidence="1">
    <location>
        <begin position="329"/>
        <end position="351"/>
    </location>
</feature>
<dbReference type="AlphaFoldDB" id="F0YLW9"/>
<dbReference type="GeneID" id="20226349"/>
<gene>
    <name evidence="3" type="ORF">AURANDRAFT_67644</name>
</gene>
<dbReference type="InterPro" id="IPR036865">
    <property type="entry name" value="CRAL-TRIO_dom_sf"/>
</dbReference>
<feature type="compositionally biased region" description="Low complexity" evidence="1">
    <location>
        <begin position="433"/>
        <end position="443"/>
    </location>
</feature>
<dbReference type="PROSITE" id="PS50191">
    <property type="entry name" value="CRAL_TRIO"/>
    <property type="match status" value="1"/>
</dbReference>
<dbReference type="InParanoid" id="F0YLW9"/>
<name>F0YLW9_AURAN</name>
<sequence>MAETLLDLGAVHQTWKKEVRSSRLVKSALGSARSGSRASSPATPRTPKRRKAPKRPADAAPAAAAPAAAAAADAAAPPPRLYAARGGAAAWAKTRAWRAAHDVDGALRDAAAARRVAPVKRLYPHYLHGRSPSGAVIFFELLGRLDTSVLASGEVDKAGIVRHFCLAHEWISRTFEGEDTRLVTVLDAGGLRWSEVNAAFLQLLGAASEVTESLVPYRTERVLVVNAPRWFSAVFGTVKSVLPRDVRDKVDVVAAADRAAALAALCGDALPPAYGGRGPALGDHAFERAFLRDAADVAAGAAAADGAAGADDAAAAPAVADAANAAGADDADDTDEFHECEGPPADEAEDGDVWHECESGIFEFFSDEDLSESDDDDRAPAAARVVEDRADDAAATMAAPARVVEDHFGDEAAQIRAAELRGLETVAAARAAARAEGDGAPPAMRKPATPPKKDWLTSLLFDA</sequence>